<dbReference type="PANTHER" id="PTHR34773:SF1">
    <property type="entry name" value="FLAGELLAR SECRETION CHAPERONE FLIS"/>
    <property type="match status" value="1"/>
</dbReference>
<dbReference type="GO" id="GO:0071973">
    <property type="term" value="P:bacterial-type flagellum-dependent cell motility"/>
    <property type="evidence" value="ECO:0007669"/>
    <property type="project" value="TreeGrafter"/>
</dbReference>
<dbReference type="Gene3D" id="6.10.140.1940">
    <property type="match status" value="1"/>
</dbReference>
<dbReference type="InterPro" id="IPR003713">
    <property type="entry name" value="FliS"/>
</dbReference>
<keyword evidence="5" id="KW-0143">Chaperone</keyword>
<comment type="caution">
    <text evidence="6">The sequence shown here is derived from an EMBL/GenBank/DDBJ whole genome shotgun (WGS) entry which is preliminary data.</text>
</comment>
<accession>W7YU20</accession>
<proteinExistence type="inferred from homology"/>
<protein>
    <submittedName>
        <fullName evidence="6">Flagellar biosynthesis protein FliS</fullName>
    </submittedName>
</protein>
<dbReference type="EMBL" id="BAVZ01000032">
    <property type="protein sequence ID" value="GAF10698.1"/>
    <property type="molecule type" value="Genomic_DNA"/>
</dbReference>
<dbReference type="SUPFAM" id="SSF101116">
    <property type="entry name" value="Flagellar export chaperone FliS"/>
    <property type="match status" value="1"/>
</dbReference>
<dbReference type="Proteomes" id="UP000019364">
    <property type="component" value="Unassembled WGS sequence"/>
</dbReference>
<dbReference type="eggNOG" id="COG1516">
    <property type="taxonomic scope" value="Bacteria"/>
</dbReference>
<evidence type="ECO:0000256" key="4">
    <source>
        <dbReference type="ARBA" id="ARBA00022795"/>
    </source>
</evidence>
<reference evidence="6 7" key="1">
    <citation type="journal article" date="2014" name="Genome Announc.">
        <title>Draft Genome Sequence of Paenibacillus pini JCM 16418T, Isolated from the Rhizosphere of Pine Tree.</title>
        <authorList>
            <person name="Yuki M."/>
            <person name="Oshima K."/>
            <person name="Suda W."/>
            <person name="Oshida Y."/>
            <person name="Kitamura K."/>
            <person name="Iida Y."/>
            <person name="Hattori M."/>
            <person name="Ohkuma M."/>
        </authorList>
    </citation>
    <scope>NUCLEOTIDE SEQUENCE [LARGE SCALE GENOMIC DNA]</scope>
    <source>
        <strain evidence="6 7">JCM 16418</strain>
    </source>
</reference>
<evidence type="ECO:0000256" key="2">
    <source>
        <dbReference type="ARBA" id="ARBA00008787"/>
    </source>
</evidence>
<evidence type="ECO:0000256" key="5">
    <source>
        <dbReference type="ARBA" id="ARBA00023186"/>
    </source>
</evidence>
<dbReference type="InterPro" id="IPR036584">
    <property type="entry name" value="FliS_sf"/>
</dbReference>
<dbReference type="PANTHER" id="PTHR34773">
    <property type="entry name" value="FLAGELLAR SECRETION CHAPERONE FLIS"/>
    <property type="match status" value="1"/>
</dbReference>
<sequence>MLYDGAIRFVRTGIDGLQKQDLQKANLNLGKGQSIVNELLSSLDRSYAVSEGLASMYEYINHLLIEANVKKIAEPAEEAIGYLMELRETFAQAAKISLASQGQEIQHG</sequence>
<evidence type="ECO:0000256" key="1">
    <source>
        <dbReference type="ARBA" id="ARBA00004514"/>
    </source>
</evidence>
<dbReference type="AlphaFoldDB" id="W7YU20"/>
<keyword evidence="4" id="KW-1005">Bacterial flagellum biogenesis</keyword>
<dbReference type="GO" id="GO:0005829">
    <property type="term" value="C:cytosol"/>
    <property type="evidence" value="ECO:0007669"/>
    <property type="project" value="UniProtKB-SubCell"/>
</dbReference>
<keyword evidence="3" id="KW-0963">Cytoplasm</keyword>
<dbReference type="CDD" id="cd16098">
    <property type="entry name" value="FliS"/>
    <property type="match status" value="1"/>
</dbReference>
<evidence type="ECO:0000256" key="3">
    <source>
        <dbReference type="ARBA" id="ARBA00022490"/>
    </source>
</evidence>
<keyword evidence="7" id="KW-1185">Reference proteome</keyword>
<dbReference type="Pfam" id="PF02561">
    <property type="entry name" value="FliS"/>
    <property type="match status" value="1"/>
</dbReference>
<comment type="similarity">
    <text evidence="2">Belongs to the FliS family.</text>
</comment>
<dbReference type="GO" id="GO:0044780">
    <property type="term" value="P:bacterial-type flagellum assembly"/>
    <property type="evidence" value="ECO:0007669"/>
    <property type="project" value="InterPro"/>
</dbReference>
<gene>
    <name evidence="6" type="ORF">JCM16418_4917</name>
</gene>
<keyword evidence="6" id="KW-0966">Cell projection</keyword>
<comment type="subcellular location">
    <subcellularLocation>
        <location evidence="1">Cytoplasm</location>
        <location evidence="1">Cytosol</location>
    </subcellularLocation>
</comment>
<evidence type="ECO:0000313" key="7">
    <source>
        <dbReference type="Proteomes" id="UP000019364"/>
    </source>
</evidence>
<name>W7YU20_9BACL</name>
<keyword evidence="6" id="KW-0969">Cilium</keyword>
<keyword evidence="6" id="KW-0282">Flagellum</keyword>
<evidence type="ECO:0000313" key="6">
    <source>
        <dbReference type="EMBL" id="GAF10698.1"/>
    </source>
</evidence>
<dbReference type="NCBIfam" id="TIGR00208">
    <property type="entry name" value="fliS"/>
    <property type="match status" value="1"/>
</dbReference>
<dbReference type="STRING" id="1236976.JCM16418_4917"/>
<organism evidence="6 7">
    <name type="scientific">Paenibacillus pini JCM 16418</name>
    <dbReference type="NCBI Taxonomy" id="1236976"/>
    <lineage>
        <taxon>Bacteria</taxon>
        <taxon>Bacillati</taxon>
        <taxon>Bacillota</taxon>
        <taxon>Bacilli</taxon>
        <taxon>Bacillales</taxon>
        <taxon>Paenibacillaceae</taxon>
        <taxon>Paenibacillus</taxon>
    </lineage>
</organism>